<name>A0A834LLA2_RHOSS</name>
<accession>A0A834LLA2</accession>
<keyword evidence="2" id="KW-1185">Reference proteome</keyword>
<dbReference type="Proteomes" id="UP000626092">
    <property type="component" value="Unassembled WGS sequence"/>
</dbReference>
<dbReference type="AlphaFoldDB" id="A0A834LLA2"/>
<comment type="caution">
    <text evidence="1">The sequence shown here is derived from an EMBL/GenBank/DDBJ whole genome shotgun (WGS) entry which is preliminary data.</text>
</comment>
<protein>
    <submittedName>
        <fullName evidence="1">Uncharacterized protein</fullName>
    </submittedName>
</protein>
<gene>
    <name evidence="1" type="ORF">RHSIM_Rhsim06G0132100</name>
</gene>
<evidence type="ECO:0000313" key="1">
    <source>
        <dbReference type="EMBL" id="KAF7141389.1"/>
    </source>
</evidence>
<sequence>MVAHIRWSKATELCRNTWFLPSLAALVDGGPDELGDGGGRRQLNGSVDDGGGWIDFGDFSVKWKGWNVYVVGDIFGIGMADLTGKEAGLFEGGLEMLCYCPSFPDHMYICILYIYGIVEGKPGIKKGGGWKHNGLKTPGWKLTEGG</sequence>
<dbReference type="EMBL" id="WJXA01000006">
    <property type="protein sequence ID" value="KAF7141389.1"/>
    <property type="molecule type" value="Genomic_DNA"/>
</dbReference>
<dbReference type="OrthoDB" id="10376505at2759"/>
<reference evidence="1" key="1">
    <citation type="submission" date="2019-11" db="EMBL/GenBank/DDBJ databases">
        <authorList>
            <person name="Liu Y."/>
            <person name="Hou J."/>
            <person name="Li T.-Q."/>
            <person name="Guan C.-H."/>
            <person name="Wu X."/>
            <person name="Wu H.-Z."/>
            <person name="Ling F."/>
            <person name="Zhang R."/>
            <person name="Shi X.-G."/>
            <person name="Ren J.-P."/>
            <person name="Chen E.-F."/>
            <person name="Sun J.-M."/>
        </authorList>
    </citation>
    <scope>NUCLEOTIDE SEQUENCE</scope>
    <source>
        <strain evidence="1">Adult_tree_wgs_1</strain>
        <tissue evidence="1">Leaves</tissue>
    </source>
</reference>
<proteinExistence type="predicted"/>
<evidence type="ECO:0000313" key="2">
    <source>
        <dbReference type="Proteomes" id="UP000626092"/>
    </source>
</evidence>
<organism evidence="1 2">
    <name type="scientific">Rhododendron simsii</name>
    <name type="common">Sims's rhododendron</name>
    <dbReference type="NCBI Taxonomy" id="118357"/>
    <lineage>
        <taxon>Eukaryota</taxon>
        <taxon>Viridiplantae</taxon>
        <taxon>Streptophyta</taxon>
        <taxon>Embryophyta</taxon>
        <taxon>Tracheophyta</taxon>
        <taxon>Spermatophyta</taxon>
        <taxon>Magnoliopsida</taxon>
        <taxon>eudicotyledons</taxon>
        <taxon>Gunneridae</taxon>
        <taxon>Pentapetalae</taxon>
        <taxon>asterids</taxon>
        <taxon>Ericales</taxon>
        <taxon>Ericaceae</taxon>
        <taxon>Ericoideae</taxon>
        <taxon>Rhodoreae</taxon>
        <taxon>Rhododendron</taxon>
    </lineage>
</organism>